<protein>
    <submittedName>
        <fullName evidence="9">23S rRNA (Uracil(1939)-C(5))-methyltransferase RlmD</fullName>
        <ecNumber evidence="9">2.1.1.190</ecNumber>
    </submittedName>
</protein>
<dbReference type="EC" id="2.1.1.190" evidence="9"/>
<dbReference type="SUPFAM" id="SSF50249">
    <property type="entry name" value="Nucleic acid-binding proteins"/>
    <property type="match status" value="1"/>
</dbReference>
<feature type="binding site" evidence="6">
    <location>
        <position position="277"/>
    </location>
    <ligand>
        <name>S-adenosyl-L-methionine</name>
        <dbReference type="ChEBI" id="CHEBI:59789"/>
    </ligand>
</feature>
<feature type="binding site" evidence="6">
    <location>
        <position position="375"/>
    </location>
    <ligand>
        <name>S-adenosyl-L-methionine</name>
        <dbReference type="ChEBI" id="CHEBI:59789"/>
    </ligand>
</feature>
<dbReference type="EMBL" id="JBELOE010000284">
    <property type="protein sequence ID" value="MER2494191.1"/>
    <property type="molecule type" value="Genomic_DNA"/>
</dbReference>
<evidence type="ECO:0000256" key="1">
    <source>
        <dbReference type="ARBA" id="ARBA00022485"/>
    </source>
</evidence>
<keyword evidence="1" id="KW-0408">Iron</keyword>
<dbReference type="InterPro" id="IPR030391">
    <property type="entry name" value="MeTrfase_TrmA_CS"/>
</dbReference>
<dbReference type="PROSITE" id="PS01230">
    <property type="entry name" value="TRMA_1"/>
    <property type="match status" value="1"/>
</dbReference>
<dbReference type="NCBIfam" id="NF009639">
    <property type="entry name" value="PRK13168.1"/>
    <property type="match status" value="1"/>
</dbReference>
<comment type="caution">
    <text evidence="9">The sequence shown here is derived from an EMBL/GenBank/DDBJ whole genome shotgun (WGS) entry which is preliminary data.</text>
</comment>
<keyword evidence="3 6" id="KW-0808">Transferase</keyword>
<keyword evidence="2 6" id="KW-0489">Methyltransferase</keyword>
<dbReference type="GO" id="GO:0032259">
    <property type="term" value="P:methylation"/>
    <property type="evidence" value="ECO:0007669"/>
    <property type="project" value="UniProtKB-KW"/>
</dbReference>
<keyword evidence="4 6" id="KW-0949">S-adenosyl-L-methionine</keyword>
<organism evidence="9 10">
    <name type="scientific">Catenovulum sediminis</name>
    <dbReference type="NCBI Taxonomy" id="1740262"/>
    <lineage>
        <taxon>Bacteria</taxon>
        <taxon>Pseudomonadati</taxon>
        <taxon>Pseudomonadota</taxon>
        <taxon>Gammaproteobacteria</taxon>
        <taxon>Alteromonadales</taxon>
        <taxon>Alteromonadaceae</taxon>
        <taxon>Catenovulum</taxon>
    </lineage>
</organism>
<dbReference type="Proteomes" id="UP001467690">
    <property type="component" value="Unassembled WGS sequence"/>
</dbReference>
<feature type="binding site" evidence="6">
    <location>
        <position position="327"/>
    </location>
    <ligand>
        <name>S-adenosyl-L-methionine</name>
        <dbReference type="ChEBI" id="CHEBI:59789"/>
    </ligand>
</feature>
<comment type="similarity">
    <text evidence="6">Belongs to the class I-like SAM-binding methyltransferase superfamily. RNA M5U methyltransferase family.</text>
</comment>
<dbReference type="InterPro" id="IPR002792">
    <property type="entry name" value="TRAM_dom"/>
</dbReference>
<dbReference type="SUPFAM" id="SSF53335">
    <property type="entry name" value="S-adenosyl-L-methionine-dependent methyltransferases"/>
    <property type="match status" value="1"/>
</dbReference>
<dbReference type="Pfam" id="PF01938">
    <property type="entry name" value="TRAM"/>
    <property type="match status" value="1"/>
</dbReference>
<dbReference type="RefSeq" id="WP_350403197.1">
    <property type="nucleotide sequence ID" value="NZ_JBELOE010000284.1"/>
</dbReference>
<proteinExistence type="inferred from homology"/>
<dbReference type="Gene3D" id="2.40.50.140">
    <property type="entry name" value="Nucleic acid-binding proteins"/>
    <property type="match status" value="1"/>
</dbReference>
<dbReference type="Gene3D" id="3.40.50.150">
    <property type="entry name" value="Vaccinia Virus protein VP39"/>
    <property type="match status" value="1"/>
</dbReference>
<evidence type="ECO:0000256" key="6">
    <source>
        <dbReference type="PROSITE-ProRule" id="PRU01024"/>
    </source>
</evidence>
<evidence type="ECO:0000256" key="2">
    <source>
        <dbReference type="ARBA" id="ARBA00022603"/>
    </source>
</evidence>
<keyword evidence="1" id="KW-0479">Metal-binding</keyword>
<keyword evidence="1" id="KW-0004">4Fe-4S</keyword>
<accession>A0ABV1RMN3</accession>
<evidence type="ECO:0000259" key="8">
    <source>
        <dbReference type="PROSITE" id="PS50926"/>
    </source>
</evidence>
<feature type="active site" description="Nucleophile" evidence="6">
    <location>
        <position position="401"/>
    </location>
</feature>
<evidence type="ECO:0000256" key="7">
    <source>
        <dbReference type="PROSITE-ProRule" id="PRU10015"/>
    </source>
</evidence>
<dbReference type="GO" id="GO:0008168">
    <property type="term" value="F:methyltransferase activity"/>
    <property type="evidence" value="ECO:0007669"/>
    <property type="project" value="UniProtKB-KW"/>
</dbReference>
<dbReference type="PANTHER" id="PTHR11061:SF49">
    <property type="entry name" value="23S RRNA (URACIL(1939)-C(5))-METHYLTRANSFERASE RLMD"/>
    <property type="match status" value="1"/>
</dbReference>
<reference evidence="9 10" key="1">
    <citation type="submission" date="2024-06" db="EMBL/GenBank/DDBJ databases">
        <authorList>
            <person name="Chen R.Y."/>
        </authorList>
    </citation>
    <scope>NUCLEOTIDE SEQUENCE [LARGE SCALE GENOMIC DNA]</scope>
    <source>
        <strain evidence="9 10">D2</strain>
    </source>
</reference>
<dbReference type="PROSITE" id="PS01231">
    <property type="entry name" value="TRMA_2"/>
    <property type="match status" value="1"/>
</dbReference>
<dbReference type="InterPro" id="IPR012340">
    <property type="entry name" value="NA-bd_OB-fold"/>
</dbReference>
<dbReference type="PROSITE" id="PS51687">
    <property type="entry name" value="SAM_MT_RNA_M5U"/>
    <property type="match status" value="1"/>
</dbReference>
<dbReference type="Pfam" id="PF05958">
    <property type="entry name" value="tRNA_U5-meth_tr"/>
    <property type="match status" value="1"/>
</dbReference>
<name>A0ABV1RMN3_9ALTE</name>
<gene>
    <name evidence="9" type="primary">rlmD</name>
    <name evidence="9" type="ORF">ABS311_20155</name>
</gene>
<evidence type="ECO:0000256" key="5">
    <source>
        <dbReference type="ARBA" id="ARBA00023014"/>
    </source>
</evidence>
<feature type="binding site" evidence="6">
    <location>
        <position position="306"/>
    </location>
    <ligand>
        <name>S-adenosyl-L-methionine</name>
        <dbReference type="ChEBI" id="CHEBI:59789"/>
    </ligand>
</feature>
<dbReference type="PROSITE" id="PS50926">
    <property type="entry name" value="TRAM"/>
    <property type="match status" value="1"/>
</dbReference>
<dbReference type="PANTHER" id="PTHR11061">
    <property type="entry name" value="RNA M5U METHYLTRANSFERASE"/>
    <property type="match status" value="1"/>
</dbReference>
<evidence type="ECO:0000256" key="3">
    <source>
        <dbReference type="ARBA" id="ARBA00022679"/>
    </source>
</evidence>
<dbReference type="CDD" id="cd02440">
    <property type="entry name" value="AdoMet_MTases"/>
    <property type="match status" value="1"/>
</dbReference>
<evidence type="ECO:0000313" key="10">
    <source>
        <dbReference type="Proteomes" id="UP001467690"/>
    </source>
</evidence>
<dbReference type="InterPro" id="IPR010280">
    <property type="entry name" value="U5_MeTrfase_fam"/>
</dbReference>
<evidence type="ECO:0000313" key="9">
    <source>
        <dbReference type="EMBL" id="MER2494191.1"/>
    </source>
</evidence>
<sequence length="443" mass="50005">MVQLFKSAKPKKTNNKPYQVKIESLDNQARGVARHKGKVVFVEGALPNETVLVQNIADKKQFTEAKLHKIIQASNDRVQAECKWYAQCGGCQLQHLNTNAQIDEKQKFVAGLLGKVGLHALNWQPALQGQATYYRNRSRLATWYEGKQDYLHVGFRQRKSKKIVEIDSCLIMPQAFQGVLSELPQALNKLQGKKHLGHIEFNHVGETPIMLIKTNEQLSIHDQQILTNFAASNKVNLYILDAADELIDLSVHQLKSSELYYPLEALKIHYNLTDFVQVNHQMNQAMVQQAIDWLAASKEDTILDMFCGSGNFALPLAKMAQYVLGIEGSDEAVQQAKRNAQLNNLTNVEFQQMDLAKTDSLQQIDWLKYNKMILDPSREGAFGICQSSANWHASKVLYVACDANSLMRDSAELVSHGYHIEKIGLIDMFPHTAHVETMALFSK</sequence>
<keyword evidence="10" id="KW-1185">Reference proteome</keyword>
<dbReference type="InterPro" id="IPR029063">
    <property type="entry name" value="SAM-dependent_MTases_sf"/>
</dbReference>
<evidence type="ECO:0000256" key="4">
    <source>
        <dbReference type="ARBA" id="ARBA00022691"/>
    </source>
</evidence>
<feature type="active site" evidence="7">
    <location>
        <position position="401"/>
    </location>
</feature>
<dbReference type="Gene3D" id="2.40.50.1070">
    <property type="match status" value="1"/>
</dbReference>
<dbReference type="InterPro" id="IPR030390">
    <property type="entry name" value="MeTrfase_TrmA_AS"/>
</dbReference>
<feature type="domain" description="TRAM" evidence="8">
    <location>
        <begin position="11"/>
        <end position="69"/>
    </location>
</feature>
<dbReference type="NCBIfam" id="TIGR00479">
    <property type="entry name" value="rumA"/>
    <property type="match status" value="1"/>
</dbReference>
<keyword evidence="5" id="KW-0411">Iron-sulfur</keyword>